<gene>
    <name evidence="1" type="ORF">PT974_08647</name>
</gene>
<keyword evidence="2" id="KW-1185">Reference proteome</keyword>
<comment type="caution">
    <text evidence="1">The sequence shown here is derived from an EMBL/GenBank/DDBJ whole genome shotgun (WGS) entry which is preliminary data.</text>
</comment>
<sequence>MATDGFIKFKRRPSYRAYVDKGRISADVLPSPQQNSRGDIVLMQGEIYCRYRNRNSVLSEHYHRVHGEQVAMVRRNYTLLDHDALDVWYDDLMNSRRPRWWIWHRGTRGVVLGNGQGAETAVRRLTART</sequence>
<dbReference type="EMBL" id="JAVFKD010000014">
    <property type="protein sequence ID" value="KAK5990379.1"/>
    <property type="molecule type" value="Genomic_DNA"/>
</dbReference>
<dbReference type="Proteomes" id="UP001338125">
    <property type="component" value="Unassembled WGS sequence"/>
</dbReference>
<accession>A0ABR0SEI9</accession>
<reference evidence="1 2" key="1">
    <citation type="submission" date="2024-01" db="EMBL/GenBank/DDBJ databases">
        <title>Complete genome of Cladobotryum mycophilum ATHUM6906.</title>
        <authorList>
            <person name="Christinaki A.C."/>
            <person name="Myridakis A.I."/>
            <person name="Kouvelis V.N."/>
        </authorList>
    </citation>
    <scope>NUCLEOTIDE SEQUENCE [LARGE SCALE GENOMIC DNA]</scope>
    <source>
        <strain evidence="1 2">ATHUM6906</strain>
    </source>
</reference>
<protein>
    <submittedName>
        <fullName evidence="1">Uncharacterized protein</fullName>
    </submittedName>
</protein>
<organism evidence="1 2">
    <name type="scientific">Cladobotryum mycophilum</name>
    <dbReference type="NCBI Taxonomy" id="491253"/>
    <lineage>
        <taxon>Eukaryota</taxon>
        <taxon>Fungi</taxon>
        <taxon>Dikarya</taxon>
        <taxon>Ascomycota</taxon>
        <taxon>Pezizomycotina</taxon>
        <taxon>Sordariomycetes</taxon>
        <taxon>Hypocreomycetidae</taxon>
        <taxon>Hypocreales</taxon>
        <taxon>Hypocreaceae</taxon>
        <taxon>Cladobotryum</taxon>
    </lineage>
</organism>
<evidence type="ECO:0000313" key="2">
    <source>
        <dbReference type="Proteomes" id="UP001338125"/>
    </source>
</evidence>
<name>A0ABR0SEI9_9HYPO</name>
<evidence type="ECO:0000313" key="1">
    <source>
        <dbReference type="EMBL" id="KAK5990379.1"/>
    </source>
</evidence>
<proteinExistence type="predicted"/>